<name>A0A7U3WAD0_9EURY</name>
<evidence type="ECO:0000256" key="3">
    <source>
        <dbReference type="ARBA" id="ARBA00022490"/>
    </source>
</evidence>
<dbReference type="SUPFAM" id="SSF47323">
    <property type="entry name" value="Anticodon-binding domain of a subclass of class I aminoacyl-tRNA synthetases"/>
    <property type="match status" value="1"/>
</dbReference>
<evidence type="ECO:0000313" key="16">
    <source>
        <dbReference type="EMBL" id="QPV64575.1"/>
    </source>
</evidence>
<dbReference type="EMBL" id="CP065856">
    <property type="protein sequence ID" value="QPV64575.1"/>
    <property type="molecule type" value="Genomic_DNA"/>
</dbReference>
<dbReference type="NCBIfam" id="TIGR00396">
    <property type="entry name" value="leuS_bact"/>
    <property type="match status" value="1"/>
</dbReference>
<dbReference type="Gene3D" id="3.30.2320.20">
    <property type="entry name" value="Class I aminoacyl-tRNA synthetases (RS)"/>
    <property type="match status" value="1"/>
</dbReference>
<dbReference type="PRINTS" id="PR00985">
    <property type="entry name" value="TRNASYNTHLEU"/>
</dbReference>
<dbReference type="PANTHER" id="PTHR43740">
    <property type="entry name" value="LEUCYL-TRNA SYNTHETASE"/>
    <property type="match status" value="1"/>
</dbReference>
<dbReference type="PANTHER" id="PTHR43740:SF2">
    <property type="entry name" value="LEUCINE--TRNA LIGASE, MITOCHONDRIAL"/>
    <property type="match status" value="1"/>
</dbReference>
<keyword evidence="3" id="KW-0963">Cytoplasm</keyword>
<reference evidence="16 17" key="1">
    <citation type="submission" date="2020-12" db="EMBL/GenBank/DDBJ databases">
        <title>Halosimplex halophilum sp. nov. and Halosimplex salinum sp. nov., two new members of the genus Halosimplex.</title>
        <authorList>
            <person name="Cui H.L."/>
        </authorList>
    </citation>
    <scope>NUCLEOTIDE SEQUENCE [LARGE SCALE GENOMIC DNA]</scope>
    <source>
        <strain evidence="16 17">YGH94</strain>
    </source>
</reference>
<feature type="compositionally biased region" description="Acidic residues" evidence="12">
    <location>
        <begin position="388"/>
        <end position="397"/>
    </location>
</feature>
<evidence type="ECO:0000256" key="12">
    <source>
        <dbReference type="SAM" id="MobiDB-lite"/>
    </source>
</evidence>
<keyword evidence="4 11" id="KW-0436">Ligase</keyword>
<dbReference type="InterPro" id="IPR014729">
    <property type="entry name" value="Rossmann-like_a/b/a_fold"/>
</dbReference>
<dbReference type="Proteomes" id="UP000595001">
    <property type="component" value="Chromosome"/>
</dbReference>
<feature type="region of interest" description="Disordered" evidence="12">
    <location>
        <begin position="372"/>
        <end position="397"/>
    </location>
</feature>
<proteinExistence type="inferred from homology"/>
<keyword evidence="17" id="KW-1185">Reference proteome</keyword>
<dbReference type="GeneID" id="60588460"/>
<dbReference type="EC" id="6.1.1.4" evidence="2 10"/>
<comment type="similarity">
    <text evidence="1 11">Belongs to the class-I aminoacyl-tRNA synthetase family.</text>
</comment>
<feature type="domain" description="Aminoacyl-tRNA synthetase class Ia" evidence="13">
    <location>
        <begin position="443"/>
        <end position="643"/>
    </location>
</feature>
<dbReference type="Pfam" id="PF08264">
    <property type="entry name" value="Anticodon_1"/>
    <property type="match status" value="1"/>
</dbReference>
<dbReference type="Pfam" id="PF00133">
    <property type="entry name" value="tRNA-synt_1"/>
    <property type="match status" value="1"/>
</dbReference>
<dbReference type="GO" id="GO:0005737">
    <property type="term" value="C:cytoplasm"/>
    <property type="evidence" value="ECO:0007669"/>
    <property type="project" value="UniProtKB-UniRule"/>
</dbReference>
<evidence type="ECO:0000259" key="14">
    <source>
        <dbReference type="Pfam" id="PF08264"/>
    </source>
</evidence>
<dbReference type="SUPFAM" id="SSF52374">
    <property type="entry name" value="Nucleotidylyl transferase"/>
    <property type="match status" value="1"/>
</dbReference>
<dbReference type="FunFam" id="3.40.50.620:FF:000056">
    <property type="entry name" value="Leucine--tRNA ligase"/>
    <property type="match status" value="1"/>
</dbReference>
<evidence type="ECO:0000256" key="1">
    <source>
        <dbReference type="ARBA" id="ARBA00005594"/>
    </source>
</evidence>
<organism evidence="16 17">
    <name type="scientific">Halosimplex litoreum</name>
    <dbReference type="NCBI Taxonomy" id="1198301"/>
    <lineage>
        <taxon>Archaea</taxon>
        <taxon>Methanobacteriati</taxon>
        <taxon>Methanobacteriota</taxon>
        <taxon>Stenosarchaea group</taxon>
        <taxon>Halobacteria</taxon>
        <taxon>Halobacteriales</taxon>
        <taxon>Haloarculaceae</taxon>
        <taxon>Halosimplex</taxon>
    </lineage>
</organism>
<dbReference type="RefSeq" id="WP_198063343.1">
    <property type="nucleotide sequence ID" value="NZ_CP065856.1"/>
</dbReference>
<evidence type="ECO:0000256" key="7">
    <source>
        <dbReference type="ARBA" id="ARBA00022917"/>
    </source>
</evidence>
<dbReference type="FunFam" id="1.10.730.10:FF:000002">
    <property type="entry name" value="Leucine--tRNA ligase"/>
    <property type="match status" value="1"/>
</dbReference>
<evidence type="ECO:0000259" key="15">
    <source>
        <dbReference type="Pfam" id="PF13603"/>
    </source>
</evidence>
<evidence type="ECO:0000256" key="8">
    <source>
        <dbReference type="ARBA" id="ARBA00023146"/>
    </source>
</evidence>
<keyword evidence="6 11" id="KW-0067">ATP-binding</keyword>
<dbReference type="GO" id="GO:0002161">
    <property type="term" value="F:aminoacyl-tRNA deacylase activity"/>
    <property type="evidence" value="ECO:0007669"/>
    <property type="project" value="InterPro"/>
</dbReference>
<dbReference type="SUPFAM" id="SSF50677">
    <property type="entry name" value="ValRS/IleRS/LeuRS editing domain"/>
    <property type="match status" value="1"/>
</dbReference>
<dbReference type="InterPro" id="IPR001412">
    <property type="entry name" value="aa-tRNA-synth_I_CS"/>
</dbReference>
<keyword evidence="8 11" id="KW-0030">Aminoacyl-tRNA synthetase</keyword>
<keyword evidence="7 11" id="KW-0648">Protein biosynthesis</keyword>
<evidence type="ECO:0000256" key="4">
    <source>
        <dbReference type="ARBA" id="ARBA00022598"/>
    </source>
</evidence>
<gene>
    <name evidence="16" type="ORF">I7X12_08165</name>
</gene>
<dbReference type="FunFam" id="3.40.50.620:FF:000003">
    <property type="entry name" value="Leucine--tRNA ligase"/>
    <property type="match status" value="1"/>
</dbReference>
<evidence type="ECO:0000256" key="10">
    <source>
        <dbReference type="NCBIfam" id="TIGR00396"/>
    </source>
</evidence>
<evidence type="ECO:0000259" key="13">
    <source>
        <dbReference type="Pfam" id="PF00133"/>
    </source>
</evidence>
<dbReference type="InterPro" id="IPR002302">
    <property type="entry name" value="Leu-tRNA-ligase"/>
</dbReference>
<evidence type="ECO:0000256" key="6">
    <source>
        <dbReference type="ARBA" id="ARBA00022840"/>
    </source>
</evidence>
<evidence type="ECO:0000256" key="5">
    <source>
        <dbReference type="ARBA" id="ARBA00022741"/>
    </source>
</evidence>
<feature type="domain" description="Leucyl-tRNA synthetase editing" evidence="15">
    <location>
        <begin position="235"/>
        <end position="433"/>
    </location>
</feature>
<dbReference type="GO" id="GO:0005524">
    <property type="term" value="F:ATP binding"/>
    <property type="evidence" value="ECO:0007669"/>
    <property type="project" value="UniProtKB-KW"/>
</dbReference>
<dbReference type="OrthoDB" id="23906at2157"/>
<feature type="domain" description="Methionyl/Valyl/Leucyl/Isoleucyl-tRNA synthetase anticodon-binding" evidence="14">
    <location>
        <begin position="685"/>
        <end position="795"/>
    </location>
</feature>
<dbReference type="Gene3D" id="1.10.10.720">
    <property type="entry name" value="leucyl-tRNA synthetase"/>
    <property type="match status" value="1"/>
</dbReference>
<evidence type="ECO:0000256" key="9">
    <source>
        <dbReference type="ARBA" id="ARBA00047469"/>
    </source>
</evidence>
<accession>A0A7U3WAD0</accession>
<dbReference type="Pfam" id="PF13603">
    <property type="entry name" value="tRNA-synt_1_2"/>
    <property type="match status" value="1"/>
</dbReference>
<dbReference type="InterPro" id="IPR025709">
    <property type="entry name" value="Leu_tRNA-synth_edit"/>
</dbReference>
<dbReference type="InterPro" id="IPR009008">
    <property type="entry name" value="Val/Leu/Ile-tRNA-synth_edit"/>
</dbReference>
<comment type="catalytic activity">
    <reaction evidence="9">
        <text>tRNA(Leu) + L-leucine + ATP = L-leucyl-tRNA(Leu) + AMP + diphosphate</text>
        <dbReference type="Rhea" id="RHEA:11688"/>
        <dbReference type="Rhea" id="RHEA-COMP:9613"/>
        <dbReference type="Rhea" id="RHEA-COMP:9622"/>
        <dbReference type="ChEBI" id="CHEBI:30616"/>
        <dbReference type="ChEBI" id="CHEBI:33019"/>
        <dbReference type="ChEBI" id="CHEBI:57427"/>
        <dbReference type="ChEBI" id="CHEBI:78442"/>
        <dbReference type="ChEBI" id="CHEBI:78494"/>
        <dbReference type="ChEBI" id="CHEBI:456215"/>
        <dbReference type="EC" id="6.1.1.4"/>
    </reaction>
</comment>
<dbReference type="KEGG" id="hlt:I7X12_08165"/>
<dbReference type="AlphaFoldDB" id="A0A7U3WAD0"/>
<evidence type="ECO:0000256" key="2">
    <source>
        <dbReference type="ARBA" id="ARBA00013164"/>
    </source>
</evidence>
<keyword evidence="5 11" id="KW-0547">Nucleotide-binding</keyword>
<dbReference type="CDD" id="cd00812">
    <property type="entry name" value="LeuRS_core"/>
    <property type="match status" value="1"/>
</dbReference>
<dbReference type="HAMAP" id="MF_00049_B">
    <property type="entry name" value="Leu_tRNA_synth_B"/>
    <property type="match status" value="1"/>
</dbReference>
<dbReference type="Gene3D" id="3.40.50.620">
    <property type="entry name" value="HUPs"/>
    <property type="match status" value="2"/>
</dbReference>
<dbReference type="PROSITE" id="PS00178">
    <property type="entry name" value="AA_TRNA_LIGASE_I"/>
    <property type="match status" value="1"/>
</dbReference>
<evidence type="ECO:0000256" key="11">
    <source>
        <dbReference type="RuleBase" id="RU363035"/>
    </source>
</evidence>
<protein>
    <recommendedName>
        <fullName evidence="2 10">Leucine--tRNA ligase</fullName>
        <ecNumber evidence="2 10">6.1.1.4</ecNumber>
    </recommendedName>
</protein>
<sequence length="916" mass="102587">MTAGTGEQRERERGFDHAEIEPRWQRTWDEEGVFRIPDDAEDPEYVLAMFPYTSGELHMGHVRNYTITDAYARFERMRGEEVLHPMGWDSFGLPAENAANERDTNPRDWTMDCIDSMTEQFESMGFGYDWEREITTCEPEYYRWNQWLFKRFREEGLVERQAAELNWCPSCETVLADEQVEEGPGGAEICWRCDTPIDHREMDQWFLTITDYAEELLEALDGLEGWPNNVREMQRNWIGRQEGASVAFEIPGYGDVDIFTTRLDTIYGATFFSLAPGHPVAQEIAEDNDAVAEYIREAEGADEDELDVTSGVFTGEYAVNPATGEEIPVYVADYVLTDVGTGALYAVPAHDERDHEFAEAHDIDIVQVVEPTEDTVEHSSTSHADADASADADADPEDVDVQEVAYPEDGRLVDSGEFDGLTSEEAREQFVEEFDGEHRTEYNLRDWGISRQRYWGTPIPMIHCEECGHVEVPDEDLPVELPEFVQTTGNPLDAAEEWKSVECPSCGGPAERETDTMDTFVDSSWYFLRFCSPDLDSAPFDAGRASDWMPVDRYVGGIEHAVMHLLYARFFTKVLDDIDLVEGVREPFANLTNQGMVLGEDGNKMSKSGDNGVSPTEIVDEYGADTARLFIMEAAQPEKDFAWSPEGVQSAHQFLQNLYGLAADLAESDRDADADVDDSIAAYVDRETDAAAARATEEFEDFRFNHALQAVRDLVSLLRRYHERPDADPAVVERGVRTVVKLLGPVAPHVGEEVWSLLDGEGLLAEAEWPDATLPEDYDVASRLVEDTREDVRDIVETVGIEDPERITLAVAPEWKTRAHELARESDADNLIGDLMGHDEIRSHGDAAADFAQDLQAEREALADVLAPEAEVAALERAAWLIEEEFDAEVVVRSAEAAGDDLAGKAAPGRPAIDIE</sequence>
<dbReference type="GO" id="GO:0006429">
    <property type="term" value="P:leucyl-tRNA aminoacylation"/>
    <property type="evidence" value="ECO:0007669"/>
    <property type="project" value="UniProtKB-UniRule"/>
</dbReference>
<dbReference type="Gene3D" id="1.10.730.10">
    <property type="entry name" value="Isoleucyl-tRNA Synthetase, Domain 1"/>
    <property type="match status" value="2"/>
</dbReference>
<evidence type="ECO:0000313" key="17">
    <source>
        <dbReference type="Proteomes" id="UP000595001"/>
    </source>
</evidence>
<dbReference type="InterPro" id="IPR009080">
    <property type="entry name" value="tRNAsynth_Ia_anticodon-bd"/>
</dbReference>
<dbReference type="GO" id="GO:0004823">
    <property type="term" value="F:leucine-tRNA ligase activity"/>
    <property type="evidence" value="ECO:0007669"/>
    <property type="project" value="UniProtKB-UniRule"/>
</dbReference>
<dbReference type="CDD" id="cd07958">
    <property type="entry name" value="Anticodon_Ia_Leu_BEm"/>
    <property type="match status" value="1"/>
</dbReference>
<dbReference type="InterPro" id="IPR013155">
    <property type="entry name" value="M/V/L/I-tRNA-synth_anticd-bd"/>
</dbReference>
<dbReference type="InterPro" id="IPR002300">
    <property type="entry name" value="aa-tRNA-synth_Ia"/>
</dbReference>
<feature type="region of interest" description="Disordered" evidence="12">
    <location>
        <begin position="897"/>
        <end position="916"/>
    </location>
</feature>